<dbReference type="RefSeq" id="XP_025596502.1">
    <property type="nucleotide sequence ID" value="XM_025745919.1"/>
</dbReference>
<accession>A0A316Z7S7</accession>
<organism evidence="1 2">
    <name type="scientific">Tilletiopsis washingtonensis</name>
    <dbReference type="NCBI Taxonomy" id="58919"/>
    <lineage>
        <taxon>Eukaryota</taxon>
        <taxon>Fungi</taxon>
        <taxon>Dikarya</taxon>
        <taxon>Basidiomycota</taxon>
        <taxon>Ustilaginomycotina</taxon>
        <taxon>Exobasidiomycetes</taxon>
        <taxon>Entylomatales</taxon>
        <taxon>Entylomatales incertae sedis</taxon>
        <taxon>Tilletiopsis</taxon>
    </lineage>
</organism>
<dbReference type="OrthoDB" id="5404651at2759"/>
<dbReference type="EMBL" id="KZ819300">
    <property type="protein sequence ID" value="PWN96223.1"/>
    <property type="molecule type" value="Genomic_DNA"/>
</dbReference>
<evidence type="ECO:0000313" key="2">
    <source>
        <dbReference type="Proteomes" id="UP000245946"/>
    </source>
</evidence>
<evidence type="ECO:0000313" key="1">
    <source>
        <dbReference type="EMBL" id="PWN96223.1"/>
    </source>
</evidence>
<protein>
    <submittedName>
        <fullName evidence="1">Uncharacterized protein</fullName>
    </submittedName>
</protein>
<name>A0A316Z7S7_9BASI</name>
<dbReference type="Proteomes" id="UP000245946">
    <property type="component" value="Unassembled WGS sequence"/>
</dbReference>
<sequence length="63" mass="6620">MRSPLVRQNAAPASSAVMLCSRLAREPASSLCCTCRSPVAGCRCALAMLDQVLDINTKGQQPA</sequence>
<gene>
    <name evidence="1" type="ORF">FA09DRAFT_95893</name>
</gene>
<proteinExistence type="predicted"/>
<dbReference type="AlphaFoldDB" id="A0A316Z7S7"/>
<dbReference type="GeneID" id="37273463"/>
<keyword evidence="2" id="KW-1185">Reference proteome</keyword>
<reference evidence="1 2" key="1">
    <citation type="journal article" date="2018" name="Mol. Biol. Evol.">
        <title>Broad Genomic Sampling Reveals a Smut Pathogenic Ancestry of the Fungal Clade Ustilaginomycotina.</title>
        <authorList>
            <person name="Kijpornyongpan T."/>
            <person name="Mondo S.J."/>
            <person name="Barry K."/>
            <person name="Sandor L."/>
            <person name="Lee J."/>
            <person name="Lipzen A."/>
            <person name="Pangilinan J."/>
            <person name="LaButti K."/>
            <person name="Hainaut M."/>
            <person name="Henrissat B."/>
            <person name="Grigoriev I.V."/>
            <person name="Spatafora J.W."/>
            <person name="Aime M.C."/>
        </authorList>
    </citation>
    <scope>NUCLEOTIDE SEQUENCE [LARGE SCALE GENOMIC DNA]</scope>
    <source>
        <strain evidence="1 2">MCA 4186</strain>
    </source>
</reference>